<sequence length="275" mass="28904">MSVTVADRAQEFSADRLAERFVAARLSATALPSFPGALPADLATAYRVQDAAIAMWPDEVIGWKVGRVPPEHEGPLKAARLFGPTFNRALHLVNPGDLTDIPVFVGGFAAIEAEYVVRIGTDAPADKLDWTVDEAKGLVGAMHIGMEPASSPFPDINVIGPLAVVSDFGNNAGLLVGAEIADWAKRPLEELRCEALIEGEVKGQGGAFILPGGPLTSLRLLAENVARRGRPLKAGQYVCTGAAAGIIEIQAGQTGAVRFEGYGEIRCRAVPAQAS</sequence>
<gene>
    <name evidence="1" type="ORF">ACFQ27_06420</name>
</gene>
<comment type="caution">
    <text evidence="1">The sequence shown here is derived from an EMBL/GenBank/DDBJ whole genome shotgun (WGS) entry which is preliminary data.</text>
</comment>
<evidence type="ECO:0000313" key="2">
    <source>
        <dbReference type="Proteomes" id="UP001597216"/>
    </source>
</evidence>
<dbReference type="InterPro" id="IPR036663">
    <property type="entry name" value="Fumarylacetoacetase_C_sf"/>
</dbReference>
<dbReference type="RefSeq" id="WP_377353012.1">
    <property type="nucleotide sequence ID" value="NZ_JBHTLQ010000010.1"/>
</dbReference>
<dbReference type="EMBL" id="JBHTLQ010000010">
    <property type="protein sequence ID" value="MFD1190209.1"/>
    <property type="molecule type" value="Genomic_DNA"/>
</dbReference>
<dbReference type="Proteomes" id="UP001597216">
    <property type="component" value="Unassembled WGS sequence"/>
</dbReference>
<dbReference type="Gene3D" id="3.90.850.10">
    <property type="entry name" value="Fumarylacetoacetase-like, C-terminal domain"/>
    <property type="match status" value="1"/>
</dbReference>
<protein>
    <submittedName>
        <fullName evidence="1">2-keto-4-pentenoate hydratase</fullName>
    </submittedName>
</protein>
<dbReference type="PANTHER" id="PTHR30143">
    <property type="entry name" value="ACID HYDRATASE"/>
    <property type="match status" value="1"/>
</dbReference>
<organism evidence="1 2">
    <name type="scientific">Phenylobacterium conjunctum</name>
    <dbReference type="NCBI Taxonomy" id="1298959"/>
    <lineage>
        <taxon>Bacteria</taxon>
        <taxon>Pseudomonadati</taxon>
        <taxon>Pseudomonadota</taxon>
        <taxon>Alphaproteobacteria</taxon>
        <taxon>Caulobacterales</taxon>
        <taxon>Caulobacteraceae</taxon>
        <taxon>Phenylobacterium</taxon>
    </lineage>
</organism>
<name>A0ABW3SZ62_9CAUL</name>
<evidence type="ECO:0000313" key="1">
    <source>
        <dbReference type="EMBL" id="MFD1190209.1"/>
    </source>
</evidence>
<dbReference type="SUPFAM" id="SSF56529">
    <property type="entry name" value="FAH"/>
    <property type="match status" value="1"/>
</dbReference>
<dbReference type="PANTHER" id="PTHR30143:SF0">
    <property type="entry name" value="2-KETO-4-PENTENOATE HYDRATASE"/>
    <property type="match status" value="1"/>
</dbReference>
<reference evidence="2" key="1">
    <citation type="journal article" date="2019" name="Int. J. Syst. Evol. Microbiol.">
        <title>The Global Catalogue of Microorganisms (GCM) 10K type strain sequencing project: providing services to taxonomists for standard genome sequencing and annotation.</title>
        <authorList>
            <consortium name="The Broad Institute Genomics Platform"/>
            <consortium name="The Broad Institute Genome Sequencing Center for Infectious Disease"/>
            <person name="Wu L."/>
            <person name="Ma J."/>
        </authorList>
    </citation>
    <scope>NUCLEOTIDE SEQUENCE [LARGE SCALE GENOMIC DNA]</scope>
    <source>
        <strain evidence="2">CCUG 55074</strain>
    </source>
</reference>
<proteinExistence type="predicted"/>
<keyword evidence="2" id="KW-1185">Reference proteome</keyword>
<accession>A0ABW3SZ62</accession>
<dbReference type="InterPro" id="IPR050772">
    <property type="entry name" value="Hydratase-Decarb/MhpD_sf"/>
</dbReference>